<proteinExistence type="predicted"/>
<protein>
    <submittedName>
        <fullName evidence="1">Uncharacterized protein</fullName>
    </submittedName>
</protein>
<dbReference type="EMBL" id="CP020715">
    <property type="protein sequence ID" value="ARJ04889.1"/>
    <property type="molecule type" value="Genomic_DNA"/>
</dbReference>
<accession>A0A1X9LP29</accession>
<sequence length="72" mass="7923">MATATASALRRIREGYWRVSAADGRVLGYVEETRPDGHLRYAASRLVAVSPSIAVLPIGEFHDREDAARALR</sequence>
<organism evidence="1 2">
    <name type="scientific">Cnuibacter physcomitrellae</name>
    <dbReference type="NCBI Taxonomy" id="1619308"/>
    <lineage>
        <taxon>Bacteria</taxon>
        <taxon>Bacillati</taxon>
        <taxon>Actinomycetota</taxon>
        <taxon>Actinomycetes</taxon>
        <taxon>Micrococcales</taxon>
        <taxon>Microbacteriaceae</taxon>
        <taxon>Cnuibacter</taxon>
    </lineage>
</organism>
<dbReference type="AlphaFoldDB" id="A0A1X9LP29"/>
<keyword evidence="2" id="KW-1185">Reference proteome</keyword>
<reference evidence="1 2" key="1">
    <citation type="submission" date="2017-04" db="EMBL/GenBank/DDBJ databases">
        <authorList>
            <person name="Afonso C.L."/>
            <person name="Miller P.J."/>
            <person name="Scott M.A."/>
            <person name="Spackman E."/>
            <person name="Goraichik I."/>
            <person name="Dimitrov K.M."/>
            <person name="Suarez D.L."/>
            <person name="Swayne D.E."/>
        </authorList>
    </citation>
    <scope>NUCLEOTIDE SEQUENCE [LARGE SCALE GENOMIC DNA]</scope>
    <source>
        <strain evidence="2">XA(T)</strain>
    </source>
</reference>
<gene>
    <name evidence="1" type="ORF">B5808_06400</name>
</gene>
<name>A0A1X9LP29_9MICO</name>
<dbReference type="Proteomes" id="UP000192775">
    <property type="component" value="Chromosome"/>
</dbReference>
<evidence type="ECO:0000313" key="1">
    <source>
        <dbReference type="EMBL" id="ARJ04889.1"/>
    </source>
</evidence>
<dbReference type="KEGG" id="cphy:B5808_06400"/>
<evidence type="ECO:0000313" key="2">
    <source>
        <dbReference type="Proteomes" id="UP000192775"/>
    </source>
</evidence>